<feature type="transmembrane region" description="Helical" evidence="6">
    <location>
        <begin position="78"/>
        <end position="96"/>
    </location>
</feature>
<feature type="transmembrane region" description="Helical" evidence="6">
    <location>
        <begin position="198"/>
        <end position="217"/>
    </location>
</feature>
<keyword evidence="2" id="KW-0813">Transport</keyword>
<evidence type="ECO:0000256" key="4">
    <source>
        <dbReference type="ARBA" id="ARBA00022989"/>
    </source>
</evidence>
<sequence length="521" mass="56473">MSTGSGSPRGVSDKSFVPSEVAHVDHSHSHPLAQLSQFKKNFLLLVFSVATFLDICNVSGVGLAVAQIRVDLGLEINQIAWIITSYSLCFAALLLFAGRLSDLFPATIIFEVGFTGLGVISLVTSFVTENKYGFLILRGLGGLAGALTIPSSFHMLVHMFPVAAEQQKKLAVLGMAGGLGNVLGLVIAGLAMLASYHWFFRIVAILCFVFSAAGFFLMPRISAPASNDRTPKWKRLDIPGVILMMGFLICFILALTNGPIDGWGSAGFIAPIVISFVCAVGFFVWEYSIPSRTAVLPASVYQIKNFIPTSLVIMIPMGFWFTSQLYYATYFQLAFQWKPLHVAAAIVPQGVVGLMVGVATQFVPQIVSRPEIFIPIGVVLIIIGELLQIYSYGGQGYDYWRFVFPGFVIGSTGAMITYFGSAISVLVYSPPEMSGVISAWTQVVAQVGGAIALAVQAAFETEDLADWMKSAGRTFWFILAWSAVLGLQYRILWRRPGTPAEEHEMARKRIAQTGKGEGVIA</sequence>
<feature type="transmembrane region" description="Helical" evidence="6">
    <location>
        <begin position="439"/>
        <end position="459"/>
    </location>
</feature>
<dbReference type="EMBL" id="JAKWFO010000006">
    <property type="protein sequence ID" value="KAI9634961.1"/>
    <property type="molecule type" value="Genomic_DNA"/>
</dbReference>
<feature type="transmembrane region" description="Helical" evidence="6">
    <location>
        <begin position="474"/>
        <end position="493"/>
    </location>
</feature>
<evidence type="ECO:0000313" key="9">
    <source>
        <dbReference type="Proteomes" id="UP001164286"/>
    </source>
</evidence>
<organism evidence="8 9">
    <name type="scientific">Dioszegia hungarica</name>
    <dbReference type="NCBI Taxonomy" id="4972"/>
    <lineage>
        <taxon>Eukaryota</taxon>
        <taxon>Fungi</taxon>
        <taxon>Dikarya</taxon>
        <taxon>Basidiomycota</taxon>
        <taxon>Agaricomycotina</taxon>
        <taxon>Tremellomycetes</taxon>
        <taxon>Tremellales</taxon>
        <taxon>Bulleribasidiaceae</taxon>
        <taxon>Dioszegia</taxon>
    </lineage>
</organism>
<dbReference type="Gene3D" id="1.20.1250.20">
    <property type="entry name" value="MFS general substrate transporter like domains"/>
    <property type="match status" value="1"/>
</dbReference>
<feature type="transmembrane region" description="Helical" evidence="6">
    <location>
        <begin position="306"/>
        <end position="328"/>
    </location>
</feature>
<evidence type="ECO:0000256" key="2">
    <source>
        <dbReference type="ARBA" id="ARBA00022448"/>
    </source>
</evidence>
<dbReference type="GeneID" id="77724807"/>
<comment type="caution">
    <text evidence="8">The sequence shown here is derived from an EMBL/GenBank/DDBJ whole genome shotgun (WGS) entry which is preliminary data.</text>
</comment>
<reference evidence="8" key="1">
    <citation type="journal article" date="2022" name="G3 (Bethesda)">
        <title>High quality genome of the basidiomycete yeast Dioszegia hungarica PDD-24b-2 isolated from cloud water.</title>
        <authorList>
            <person name="Jarrige D."/>
            <person name="Haridas S."/>
            <person name="Bleykasten-Grosshans C."/>
            <person name="Joly M."/>
            <person name="Nadalig T."/>
            <person name="Sancelme M."/>
            <person name="Vuilleumier S."/>
            <person name="Grigoriev I.V."/>
            <person name="Amato P."/>
            <person name="Bringel F."/>
        </authorList>
    </citation>
    <scope>NUCLEOTIDE SEQUENCE</scope>
    <source>
        <strain evidence="8">PDD-24b-2</strain>
    </source>
</reference>
<feature type="domain" description="Major facilitator superfamily (MFS) profile" evidence="7">
    <location>
        <begin position="43"/>
        <end position="498"/>
    </location>
</feature>
<evidence type="ECO:0000256" key="3">
    <source>
        <dbReference type="ARBA" id="ARBA00022692"/>
    </source>
</evidence>
<gene>
    <name evidence="8" type="ORF">MKK02DRAFT_16288</name>
</gene>
<proteinExistence type="predicted"/>
<feature type="transmembrane region" description="Helical" evidence="6">
    <location>
        <begin position="170"/>
        <end position="192"/>
    </location>
</feature>
<evidence type="ECO:0000256" key="5">
    <source>
        <dbReference type="ARBA" id="ARBA00023136"/>
    </source>
</evidence>
<feature type="transmembrane region" description="Helical" evidence="6">
    <location>
        <begin position="132"/>
        <end position="149"/>
    </location>
</feature>
<evidence type="ECO:0000259" key="7">
    <source>
        <dbReference type="PROSITE" id="PS50850"/>
    </source>
</evidence>
<dbReference type="PANTHER" id="PTHR42718:SF9">
    <property type="entry name" value="MAJOR FACILITATOR SUPERFAMILY MULTIDRUG TRANSPORTER MFSC"/>
    <property type="match status" value="1"/>
</dbReference>
<keyword evidence="3 6" id="KW-0812">Transmembrane</keyword>
<name>A0AA38H951_9TREE</name>
<evidence type="ECO:0000256" key="6">
    <source>
        <dbReference type="SAM" id="Phobius"/>
    </source>
</evidence>
<feature type="transmembrane region" description="Helical" evidence="6">
    <location>
        <begin position="372"/>
        <end position="390"/>
    </location>
</feature>
<dbReference type="AlphaFoldDB" id="A0AA38H951"/>
<dbReference type="InterPro" id="IPR020846">
    <property type="entry name" value="MFS_dom"/>
</dbReference>
<keyword evidence="9" id="KW-1185">Reference proteome</keyword>
<feature type="transmembrane region" description="Helical" evidence="6">
    <location>
        <begin position="340"/>
        <end position="360"/>
    </location>
</feature>
<dbReference type="InterPro" id="IPR011701">
    <property type="entry name" value="MFS"/>
</dbReference>
<feature type="transmembrane region" description="Helical" evidence="6">
    <location>
        <begin position="103"/>
        <end position="126"/>
    </location>
</feature>
<dbReference type="InterPro" id="IPR036259">
    <property type="entry name" value="MFS_trans_sf"/>
</dbReference>
<dbReference type="Pfam" id="PF07690">
    <property type="entry name" value="MFS_1"/>
    <property type="match status" value="1"/>
</dbReference>
<feature type="transmembrane region" description="Helical" evidence="6">
    <location>
        <begin position="402"/>
        <end position="427"/>
    </location>
</feature>
<dbReference type="PANTHER" id="PTHR42718">
    <property type="entry name" value="MAJOR FACILITATOR SUPERFAMILY MULTIDRUG TRANSPORTER MFSC"/>
    <property type="match status" value="1"/>
</dbReference>
<dbReference type="GO" id="GO:0022857">
    <property type="term" value="F:transmembrane transporter activity"/>
    <property type="evidence" value="ECO:0007669"/>
    <property type="project" value="InterPro"/>
</dbReference>
<dbReference type="PROSITE" id="PS50850">
    <property type="entry name" value="MFS"/>
    <property type="match status" value="1"/>
</dbReference>
<feature type="transmembrane region" description="Helical" evidence="6">
    <location>
        <begin position="262"/>
        <end position="285"/>
    </location>
</feature>
<dbReference type="Proteomes" id="UP001164286">
    <property type="component" value="Unassembled WGS sequence"/>
</dbReference>
<keyword evidence="4 6" id="KW-1133">Transmembrane helix</keyword>
<dbReference type="GO" id="GO:0016020">
    <property type="term" value="C:membrane"/>
    <property type="evidence" value="ECO:0007669"/>
    <property type="project" value="UniProtKB-SubCell"/>
</dbReference>
<comment type="subcellular location">
    <subcellularLocation>
        <location evidence="1">Membrane</location>
        <topology evidence="1">Multi-pass membrane protein</topology>
    </subcellularLocation>
</comment>
<evidence type="ECO:0000313" key="8">
    <source>
        <dbReference type="EMBL" id="KAI9634961.1"/>
    </source>
</evidence>
<accession>A0AA38H951</accession>
<feature type="transmembrane region" description="Helical" evidence="6">
    <location>
        <begin position="42"/>
        <end position="66"/>
    </location>
</feature>
<protein>
    <submittedName>
        <fullName evidence="8">Major facilitator superfamily domain-containing protein</fullName>
    </submittedName>
</protein>
<keyword evidence="5 6" id="KW-0472">Membrane</keyword>
<feature type="transmembrane region" description="Helical" evidence="6">
    <location>
        <begin position="238"/>
        <end position="256"/>
    </location>
</feature>
<dbReference type="SUPFAM" id="SSF103473">
    <property type="entry name" value="MFS general substrate transporter"/>
    <property type="match status" value="1"/>
</dbReference>
<dbReference type="RefSeq" id="XP_052944738.1">
    <property type="nucleotide sequence ID" value="XM_053085606.1"/>
</dbReference>
<evidence type="ECO:0000256" key="1">
    <source>
        <dbReference type="ARBA" id="ARBA00004141"/>
    </source>
</evidence>